<evidence type="ECO:0000256" key="10">
    <source>
        <dbReference type="RuleBase" id="RU363097"/>
    </source>
</evidence>
<dbReference type="Gene3D" id="3.40.50.720">
    <property type="entry name" value="NAD(P)-binding Rossmann-like Domain"/>
    <property type="match status" value="1"/>
</dbReference>
<dbReference type="Proteomes" id="UP000719412">
    <property type="component" value="Unassembled WGS sequence"/>
</dbReference>
<dbReference type="GO" id="GO:0080019">
    <property type="term" value="F:alcohol-forming very long-chain fatty acyl-CoA reductase activity"/>
    <property type="evidence" value="ECO:0007669"/>
    <property type="project" value="InterPro"/>
</dbReference>
<keyword evidence="10" id="KW-0560">Oxidoreductase</keyword>
<evidence type="ECO:0000256" key="5">
    <source>
        <dbReference type="ARBA" id="ARBA00022857"/>
    </source>
</evidence>
<comment type="function">
    <text evidence="10">Catalyzes the reduction of fatty acyl-CoA to fatty alcohols.</text>
</comment>
<dbReference type="FunFam" id="3.40.50.720:FF:000143">
    <property type="entry name" value="Fatty acyl-CoA reductase"/>
    <property type="match status" value="1"/>
</dbReference>
<reference evidence="12" key="1">
    <citation type="journal article" date="2020" name="J Insects Food Feed">
        <title>The yellow mealworm (Tenebrio molitor) genome: a resource for the emerging insects as food and feed industry.</title>
        <authorList>
            <person name="Eriksson T."/>
            <person name="Andere A."/>
            <person name="Kelstrup H."/>
            <person name="Emery V."/>
            <person name="Picard C."/>
        </authorList>
    </citation>
    <scope>NUCLEOTIDE SEQUENCE</scope>
    <source>
        <strain evidence="12">Stoneville</strain>
        <tissue evidence="12">Whole head</tissue>
    </source>
</reference>
<dbReference type="GO" id="GO:0016020">
    <property type="term" value="C:membrane"/>
    <property type="evidence" value="ECO:0007669"/>
    <property type="project" value="UniProtKB-SubCell"/>
</dbReference>
<gene>
    <name evidence="12" type="ORF">GEV33_010645</name>
</gene>
<accession>A0A8J6HDM6</accession>
<name>A0A8J6HDM6_TENMO</name>
<evidence type="ECO:0000256" key="3">
    <source>
        <dbReference type="ARBA" id="ARBA00022516"/>
    </source>
</evidence>
<dbReference type="PANTHER" id="PTHR11011">
    <property type="entry name" value="MALE STERILITY PROTEIN 2-RELATED"/>
    <property type="match status" value="1"/>
</dbReference>
<keyword evidence="13" id="KW-1185">Reference proteome</keyword>
<evidence type="ECO:0000256" key="7">
    <source>
        <dbReference type="ARBA" id="ARBA00023098"/>
    </source>
</evidence>
<evidence type="ECO:0000256" key="4">
    <source>
        <dbReference type="ARBA" id="ARBA00022692"/>
    </source>
</evidence>
<keyword evidence="6" id="KW-1133">Transmembrane helix</keyword>
<dbReference type="EC" id="1.2.1.84" evidence="10"/>
<keyword evidence="5 10" id="KW-0521">NADP</keyword>
<comment type="similarity">
    <text evidence="2 10">Belongs to the fatty acyl-CoA reductase family.</text>
</comment>
<evidence type="ECO:0000256" key="1">
    <source>
        <dbReference type="ARBA" id="ARBA00004141"/>
    </source>
</evidence>
<reference evidence="12" key="2">
    <citation type="submission" date="2021-08" db="EMBL/GenBank/DDBJ databases">
        <authorList>
            <person name="Eriksson T."/>
        </authorList>
    </citation>
    <scope>NUCLEOTIDE SEQUENCE</scope>
    <source>
        <strain evidence="12">Stoneville</strain>
        <tissue evidence="12">Whole head</tissue>
    </source>
</reference>
<dbReference type="EMBL" id="JABDTM020026257">
    <property type="protein sequence ID" value="KAH0812147.1"/>
    <property type="molecule type" value="Genomic_DNA"/>
</dbReference>
<dbReference type="GO" id="GO:0102965">
    <property type="term" value="F:alcohol-forming long-chain fatty acyl-CoA reductase activity"/>
    <property type="evidence" value="ECO:0007669"/>
    <property type="project" value="UniProtKB-EC"/>
</dbReference>
<evidence type="ECO:0000313" key="12">
    <source>
        <dbReference type="EMBL" id="KAH0812147.1"/>
    </source>
</evidence>
<comment type="catalytic activity">
    <reaction evidence="9 10">
        <text>a long-chain fatty acyl-CoA + 2 NADPH + 2 H(+) = a long-chain primary fatty alcohol + 2 NADP(+) + CoA</text>
        <dbReference type="Rhea" id="RHEA:52716"/>
        <dbReference type="ChEBI" id="CHEBI:15378"/>
        <dbReference type="ChEBI" id="CHEBI:57287"/>
        <dbReference type="ChEBI" id="CHEBI:57783"/>
        <dbReference type="ChEBI" id="CHEBI:58349"/>
        <dbReference type="ChEBI" id="CHEBI:77396"/>
        <dbReference type="ChEBI" id="CHEBI:83139"/>
        <dbReference type="EC" id="1.2.1.84"/>
    </reaction>
</comment>
<sequence>MNSTEMAQLSAKENNRISELFANKTILITGGTGFLGKVLIEKLLRLCPELKKIYILIRPKTTKSGFERLKDTFNDPLFELVKKIQGDTLFEKIEAVAGDLTASNLDLAEADRKKLTEETEIIYHSGASIKFDEPLKNAVLLNVRGTKLMLALAKECKKLMIFCYVSTAFCHEDREVVYERTYEAPTNPHHIIEACEWINDKVLDSIAMKIRGVRANNYSFTKALAEALVDEQMDNLPVIIQRPSAVTPIWKDPFPGWTDNLNGPTGFLVGAGKGVIRTMHGKKDQYFDIIPVDILINGLLCTAFDFITHR</sequence>
<dbReference type="GO" id="GO:0005777">
    <property type="term" value="C:peroxisome"/>
    <property type="evidence" value="ECO:0007669"/>
    <property type="project" value="TreeGrafter"/>
</dbReference>
<comment type="subcellular location">
    <subcellularLocation>
        <location evidence="1">Membrane</location>
        <topology evidence="1">Multi-pass membrane protein</topology>
    </subcellularLocation>
</comment>
<dbReference type="SUPFAM" id="SSF51735">
    <property type="entry name" value="NAD(P)-binding Rossmann-fold domains"/>
    <property type="match status" value="1"/>
</dbReference>
<keyword evidence="7 10" id="KW-0443">Lipid metabolism</keyword>
<evidence type="ECO:0000256" key="2">
    <source>
        <dbReference type="ARBA" id="ARBA00005928"/>
    </source>
</evidence>
<feature type="domain" description="Thioester reductase (TE)" evidence="11">
    <location>
        <begin position="28"/>
        <end position="297"/>
    </location>
</feature>
<protein>
    <recommendedName>
        <fullName evidence="10">Fatty acyl-CoA reductase</fullName>
        <ecNumber evidence="10">1.2.1.84</ecNumber>
    </recommendedName>
</protein>
<evidence type="ECO:0000256" key="9">
    <source>
        <dbReference type="ARBA" id="ARBA00052530"/>
    </source>
</evidence>
<keyword evidence="8" id="KW-0472">Membrane</keyword>
<evidence type="ECO:0000256" key="6">
    <source>
        <dbReference type="ARBA" id="ARBA00022989"/>
    </source>
</evidence>
<comment type="caution">
    <text evidence="12">The sequence shown here is derived from an EMBL/GenBank/DDBJ whole genome shotgun (WGS) entry which is preliminary data.</text>
</comment>
<dbReference type="AlphaFoldDB" id="A0A8J6HDM6"/>
<evidence type="ECO:0000259" key="11">
    <source>
        <dbReference type="Pfam" id="PF07993"/>
    </source>
</evidence>
<keyword evidence="3 10" id="KW-0444">Lipid biosynthesis</keyword>
<proteinExistence type="inferred from homology"/>
<dbReference type="InterPro" id="IPR026055">
    <property type="entry name" value="FAR"/>
</dbReference>
<dbReference type="InterPro" id="IPR036291">
    <property type="entry name" value="NAD(P)-bd_dom_sf"/>
</dbReference>
<dbReference type="PANTHER" id="PTHR11011:SF61">
    <property type="entry name" value="FATTY ACYL-COA REDUCTASE"/>
    <property type="match status" value="1"/>
</dbReference>
<keyword evidence="4" id="KW-0812">Transmembrane</keyword>
<organism evidence="12 13">
    <name type="scientific">Tenebrio molitor</name>
    <name type="common">Yellow mealworm beetle</name>
    <dbReference type="NCBI Taxonomy" id="7067"/>
    <lineage>
        <taxon>Eukaryota</taxon>
        <taxon>Metazoa</taxon>
        <taxon>Ecdysozoa</taxon>
        <taxon>Arthropoda</taxon>
        <taxon>Hexapoda</taxon>
        <taxon>Insecta</taxon>
        <taxon>Pterygota</taxon>
        <taxon>Neoptera</taxon>
        <taxon>Endopterygota</taxon>
        <taxon>Coleoptera</taxon>
        <taxon>Polyphaga</taxon>
        <taxon>Cucujiformia</taxon>
        <taxon>Tenebrionidae</taxon>
        <taxon>Tenebrio</taxon>
    </lineage>
</organism>
<dbReference type="Pfam" id="PF07993">
    <property type="entry name" value="NAD_binding_4"/>
    <property type="match status" value="1"/>
</dbReference>
<evidence type="ECO:0000313" key="13">
    <source>
        <dbReference type="Proteomes" id="UP000719412"/>
    </source>
</evidence>
<dbReference type="CDD" id="cd05236">
    <property type="entry name" value="FAR-N_SDR_e"/>
    <property type="match status" value="1"/>
</dbReference>
<dbReference type="GO" id="GO:0035336">
    <property type="term" value="P:long-chain fatty-acyl-CoA metabolic process"/>
    <property type="evidence" value="ECO:0007669"/>
    <property type="project" value="TreeGrafter"/>
</dbReference>
<dbReference type="InterPro" id="IPR013120">
    <property type="entry name" value="FAR_NAD-bd"/>
</dbReference>
<evidence type="ECO:0000256" key="8">
    <source>
        <dbReference type="ARBA" id="ARBA00023136"/>
    </source>
</evidence>